<dbReference type="EMBL" id="ML208411">
    <property type="protein sequence ID" value="TFK66230.1"/>
    <property type="molecule type" value="Genomic_DNA"/>
</dbReference>
<name>A0ACD3AL62_9AGAR</name>
<accession>A0ACD3AL62</accession>
<evidence type="ECO:0000313" key="1">
    <source>
        <dbReference type="EMBL" id="TFK66230.1"/>
    </source>
</evidence>
<evidence type="ECO:0000313" key="2">
    <source>
        <dbReference type="Proteomes" id="UP000308600"/>
    </source>
</evidence>
<protein>
    <submittedName>
        <fullName evidence="1">Uncharacterized protein</fullName>
    </submittedName>
</protein>
<keyword evidence="2" id="KW-1185">Reference proteome</keyword>
<gene>
    <name evidence="1" type="ORF">BDN72DRAFT_899995</name>
</gene>
<dbReference type="Proteomes" id="UP000308600">
    <property type="component" value="Unassembled WGS sequence"/>
</dbReference>
<sequence length="473" mass="53936">MSRDIKRVTGLVELAEELVDEILAHVGHHRDLMAFALTSRFSARIAIPRHTEYRVLYITTPRPDMWRHLSCCSTFTSNIREVHLGYAGEDTQRIAEKFPVSLVDPVLDDSSGASEEELKGDIRRAFVAMRKITTFTWKNRGKRFIPLDQTAGLVENLAKLQTLECLSLVYSSQKDFNSILNQTWNLSNLTHLRLRGAPSQAEKLTKWLQTSPSLVFLRIWTRTLSLAVEASDLAFPMLTTLSLHGTSQEPVIRFIQRHLTIEEFRWSPPDVPDPLPPGFLPNCKRFHVSTCLLDALEANYLATVQASSLEASSTQNLRRRVEVIQVLDTLFPNLLPYQFLDPISLFALYMSTQDLEILHNCATRFPMIRWLEISSESDSPKWTIDEWILALSRFAHLDTIGGPSIRDLVHDGEISEQELIRRLALSCPNLRYLNNFGEEGERLTMHRLPCGGEFATDKGDDAISYTIEKRTTR</sequence>
<reference evidence="1 2" key="1">
    <citation type="journal article" date="2019" name="Nat. Ecol. Evol.">
        <title>Megaphylogeny resolves global patterns of mushroom evolution.</title>
        <authorList>
            <person name="Varga T."/>
            <person name="Krizsan K."/>
            <person name="Foldi C."/>
            <person name="Dima B."/>
            <person name="Sanchez-Garcia M."/>
            <person name="Sanchez-Ramirez S."/>
            <person name="Szollosi G.J."/>
            <person name="Szarkandi J.G."/>
            <person name="Papp V."/>
            <person name="Albert L."/>
            <person name="Andreopoulos W."/>
            <person name="Angelini C."/>
            <person name="Antonin V."/>
            <person name="Barry K.W."/>
            <person name="Bougher N.L."/>
            <person name="Buchanan P."/>
            <person name="Buyck B."/>
            <person name="Bense V."/>
            <person name="Catcheside P."/>
            <person name="Chovatia M."/>
            <person name="Cooper J."/>
            <person name="Damon W."/>
            <person name="Desjardin D."/>
            <person name="Finy P."/>
            <person name="Geml J."/>
            <person name="Haridas S."/>
            <person name="Hughes K."/>
            <person name="Justo A."/>
            <person name="Karasinski D."/>
            <person name="Kautmanova I."/>
            <person name="Kiss B."/>
            <person name="Kocsube S."/>
            <person name="Kotiranta H."/>
            <person name="LaButti K.M."/>
            <person name="Lechner B.E."/>
            <person name="Liimatainen K."/>
            <person name="Lipzen A."/>
            <person name="Lukacs Z."/>
            <person name="Mihaltcheva S."/>
            <person name="Morgado L.N."/>
            <person name="Niskanen T."/>
            <person name="Noordeloos M.E."/>
            <person name="Ohm R.A."/>
            <person name="Ortiz-Santana B."/>
            <person name="Ovrebo C."/>
            <person name="Racz N."/>
            <person name="Riley R."/>
            <person name="Savchenko A."/>
            <person name="Shiryaev A."/>
            <person name="Soop K."/>
            <person name="Spirin V."/>
            <person name="Szebenyi C."/>
            <person name="Tomsovsky M."/>
            <person name="Tulloss R.E."/>
            <person name="Uehling J."/>
            <person name="Grigoriev I.V."/>
            <person name="Vagvolgyi C."/>
            <person name="Papp T."/>
            <person name="Martin F.M."/>
            <person name="Miettinen O."/>
            <person name="Hibbett D.S."/>
            <person name="Nagy L.G."/>
        </authorList>
    </citation>
    <scope>NUCLEOTIDE SEQUENCE [LARGE SCALE GENOMIC DNA]</scope>
    <source>
        <strain evidence="1 2">NL-1719</strain>
    </source>
</reference>
<proteinExistence type="predicted"/>
<organism evidence="1 2">
    <name type="scientific">Pluteus cervinus</name>
    <dbReference type="NCBI Taxonomy" id="181527"/>
    <lineage>
        <taxon>Eukaryota</taxon>
        <taxon>Fungi</taxon>
        <taxon>Dikarya</taxon>
        <taxon>Basidiomycota</taxon>
        <taxon>Agaricomycotina</taxon>
        <taxon>Agaricomycetes</taxon>
        <taxon>Agaricomycetidae</taxon>
        <taxon>Agaricales</taxon>
        <taxon>Pluteineae</taxon>
        <taxon>Pluteaceae</taxon>
        <taxon>Pluteus</taxon>
    </lineage>
</organism>